<accession>A0A938YHT6</accession>
<dbReference type="Pfam" id="PF10604">
    <property type="entry name" value="Polyketide_cyc2"/>
    <property type="match status" value="1"/>
</dbReference>
<dbReference type="EMBL" id="JAERWK010000015">
    <property type="protein sequence ID" value="MBM9468065.1"/>
    <property type="molecule type" value="Genomic_DNA"/>
</dbReference>
<evidence type="ECO:0000313" key="1">
    <source>
        <dbReference type="EMBL" id="MBM9468065.1"/>
    </source>
</evidence>
<sequence>MATVERIISSTPEAVDRILADGWLFPSWVVGASRMRQVSDDWPLPGAELHHSVGTWPVLIDDSTTVLEYSPARLLRLRVRAWPAGEAEVRIELTPAPEGTRVMMEEHPVQGPGHWAPRLLTDPALKARNIETLKRLAYLAEGDAR</sequence>
<organism evidence="1 2">
    <name type="scientific">Nakamurella leprariae</name>
    <dbReference type="NCBI Taxonomy" id="2803911"/>
    <lineage>
        <taxon>Bacteria</taxon>
        <taxon>Bacillati</taxon>
        <taxon>Actinomycetota</taxon>
        <taxon>Actinomycetes</taxon>
        <taxon>Nakamurellales</taxon>
        <taxon>Nakamurellaceae</taxon>
        <taxon>Nakamurella</taxon>
    </lineage>
</organism>
<gene>
    <name evidence="1" type="ORF">JL106_12325</name>
</gene>
<dbReference type="Gene3D" id="3.30.530.20">
    <property type="match status" value="1"/>
</dbReference>
<dbReference type="CDD" id="cd07812">
    <property type="entry name" value="SRPBCC"/>
    <property type="match status" value="1"/>
</dbReference>
<dbReference type="InterPro" id="IPR019587">
    <property type="entry name" value="Polyketide_cyclase/dehydratase"/>
</dbReference>
<proteinExistence type="predicted"/>
<name>A0A938YHT6_9ACTN</name>
<dbReference type="Proteomes" id="UP000663792">
    <property type="component" value="Unassembled WGS sequence"/>
</dbReference>
<dbReference type="SUPFAM" id="SSF55961">
    <property type="entry name" value="Bet v1-like"/>
    <property type="match status" value="1"/>
</dbReference>
<dbReference type="AlphaFoldDB" id="A0A938YHT6"/>
<keyword evidence="2" id="KW-1185">Reference proteome</keyword>
<protein>
    <submittedName>
        <fullName evidence="1">SRPBCC family protein</fullName>
    </submittedName>
</protein>
<evidence type="ECO:0000313" key="2">
    <source>
        <dbReference type="Proteomes" id="UP000663792"/>
    </source>
</evidence>
<reference evidence="1" key="1">
    <citation type="submission" date="2021-01" db="EMBL/GenBank/DDBJ databases">
        <title>YIM 132084 draft genome.</title>
        <authorList>
            <person name="An D."/>
        </authorList>
    </citation>
    <scope>NUCLEOTIDE SEQUENCE</scope>
    <source>
        <strain evidence="1">YIM 132084</strain>
    </source>
</reference>
<comment type="caution">
    <text evidence="1">The sequence shown here is derived from an EMBL/GenBank/DDBJ whole genome shotgun (WGS) entry which is preliminary data.</text>
</comment>
<dbReference type="InterPro" id="IPR023393">
    <property type="entry name" value="START-like_dom_sf"/>
</dbReference>
<dbReference type="RefSeq" id="WP_205261010.1">
    <property type="nucleotide sequence ID" value="NZ_JAERWK010000015.1"/>
</dbReference>